<dbReference type="PANTHER" id="PTHR36764:SF1">
    <property type="entry name" value="TRNA (ILE)-LYSIDINE SYNTHASE"/>
    <property type="match status" value="1"/>
</dbReference>
<dbReference type="AlphaFoldDB" id="A0AAV1E0J9"/>
<feature type="region of interest" description="Disordered" evidence="1">
    <location>
        <begin position="90"/>
        <end position="113"/>
    </location>
</feature>
<feature type="region of interest" description="Disordered" evidence="1">
    <location>
        <begin position="45"/>
        <end position="76"/>
    </location>
</feature>
<accession>A0AAV1E0J9</accession>
<reference evidence="2" key="1">
    <citation type="submission" date="2023-03" db="EMBL/GenBank/DDBJ databases">
        <authorList>
            <person name="Julca I."/>
        </authorList>
    </citation>
    <scope>NUCLEOTIDE SEQUENCE</scope>
</reference>
<dbReference type="EMBL" id="OX459124">
    <property type="protein sequence ID" value="CAI9112438.1"/>
    <property type="molecule type" value="Genomic_DNA"/>
</dbReference>
<name>A0AAV1E0J9_OLDCO</name>
<evidence type="ECO:0000313" key="3">
    <source>
        <dbReference type="Proteomes" id="UP001161247"/>
    </source>
</evidence>
<feature type="compositionally biased region" description="Basic and acidic residues" evidence="1">
    <location>
        <begin position="148"/>
        <end position="164"/>
    </location>
</feature>
<dbReference type="PANTHER" id="PTHR36764">
    <property type="entry name" value="TRNA (ILE)-LYSIDINE SYNTHASE"/>
    <property type="match status" value="1"/>
</dbReference>
<feature type="region of interest" description="Disordered" evidence="1">
    <location>
        <begin position="139"/>
        <end position="191"/>
    </location>
</feature>
<proteinExistence type="predicted"/>
<protein>
    <submittedName>
        <fullName evidence="2">OLC1v1012889C2</fullName>
    </submittedName>
</protein>
<gene>
    <name evidence="2" type="ORF">OLC1_LOCUS19641</name>
</gene>
<feature type="region of interest" description="Disordered" evidence="1">
    <location>
        <begin position="219"/>
        <end position="372"/>
    </location>
</feature>
<keyword evidence="3" id="KW-1185">Reference proteome</keyword>
<sequence>MVAISLYRGNLHKVPDVPRKWLMPAHQLTIKDFKNLLGRRTRALSLLPNPQPVPGPNPRIGANSPKNDDDNGIENPIADVATSAEPGISQLEEPQKNNDKGEENVGKLPSEGGNCVQMMEVDVSASAVVELNRNDDLQNVATENELNVAKEGKEEEERKGEKSPEVATKPNSETINKDAAESSDAKRKKEVEERLKFLKEQKHGLVQVLKQIQNAEDELKRRTSTQGGTGRPVIPLKVDIPNDSGSITRVNTPRMGSDGTSGAEIEGGEPNSLANLTIDTRQLLRVSSTSPSPSSDSQHKKPAFGVVPHPGRTTSVVSASPSRFAPSGQQGQTANLPTVSISGTNYVASSPSPAASGGTSVFRENRMPSPWN</sequence>
<evidence type="ECO:0000313" key="2">
    <source>
        <dbReference type="EMBL" id="CAI9112438.1"/>
    </source>
</evidence>
<feature type="compositionally biased region" description="Basic and acidic residues" evidence="1">
    <location>
        <begin position="175"/>
        <end position="191"/>
    </location>
</feature>
<organism evidence="2 3">
    <name type="scientific">Oldenlandia corymbosa var. corymbosa</name>
    <dbReference type="NCBI Taxonomy" id="529605"/>
    <lineage>
        <taxon>Eukaryota</taxon>
        <taxon>Viridiplantae</taxon>
        <taxon>Streptophyta</taxon>
        <taxon>Embryophyta</taxon>
        <taxon>Tracheophyta</taxon>
        <taxon>Spermatophyta</taxon>
        <taxon>Magnoliopsida</taxon>
        <taxon>eudicotyledons</taxon>
        <taxon>Gunneridae</taxon>
        <taxon>Pentapetalae</taxon>
        <taxon>asterids</taxon>
        <taxon>lamiids</taxon>
        <taxon>Gentianales</taxon>
        <taxon>Rubiaceae</taxon>
        <taxon>Rubioideae</taxon>
        <taxon>Spermacoceae</taxon>
        <taxon>Hedyotis-Oldenlandia complex</taxon>
        <taxon>Oldenlandia</taxon>
    </lineage>
</organism>
<evidence type="ECO:0000256" key="1">
    <source>
        <dbReference type="SAM" id="MobiDB-lite"/>
    </source>
</evidence>
<dbReference type="Proteomes" id="UP001161247">
    <property type="component" value="Chromosome 7"/>
</dbReference>
<feature type="compositionally biased region" description="Basic and acidic residues" evidence="1">
    <location>
        <begin position="93"/>
        <end position="105"/>
    </location>
</feature>
<feature type="compositionally biased region" description="Low complexity" evidence="1">
    <location>
        <begin position="287"/>
        <end position="296"/>
    </location>
</feature>
<feature type="compositionally biased region" description="Polar residues" evidence="1">
    <location>
        <begin position="312"/>
        <end position="347"/>
    </location>
</feature>
<dbReference type="GO" id="GO:0009507">
    <property type="term" value="C:chloroplast"/>
    <property type="evidence" value="ECO:0007669"/>
    <property type="project" value="TreeGrafter"/>
</dbReference>